<accession>A0A5B7IPW7</accession>
<protein>
    <recommendedName>
        <fullName evidence="2">CCHC-type domain-containing protein</fullName>
    </recommendedName>
</protein>
<evidence type="ECO:0000259" key="2">
    <source>
        <dbReference type="PROSITE" id="PS50158"/>
    </source>
</evidence>
<comment type="caution">
    <text evidence="3">The sequence shown here is derived from an EMBL/GenBank/DDBJ whole genome shotgun (WGS) entry which is preliminary data.</text>
</comment>
<keyword evidence="1" id="KW-0862">Zinc</keyword>
<dbReference type="InterPro" id="IPR036875">
    <property type="entry name" value="Znf_CCHC_sf"/>
</dbReference>
<gene>
    <name evidence="3" type="ORF">E2C01_077514</name>
</gene>
<dbReference type="GO" id="GO:0008270">
    <property type="term" value="F:zinc ion binding"/>
    <property type="evidence" value="ECO:0007669"/>
    <property type="project" value="UniProtKB-KW"/>
</dbReference>
<sequence length="147" mass="15824">MLFSPCCWSCGQTGHCSRDCQDPKGVVEARNTAKLNSGTKYQPEAVLFHQEQISCWLTASPTAVRVAGMVIGHFVHLVVDLGPEKTFVGEDLVDVSSVPEATQQLCGVTGQCVTMWDSFMVNISMGSVLESLIVFVAALEDPCLLGD</sequence>
<dbReference type="Gene3D" id="4.10.60.10">
    <property type="entry name" value="Zinc finger, CCHC-type"/>
    <property type="match status" value="1"/>
</dbReference>
<organism evidence="3 4">
    <name type="scientific">Portunus trituberculatus</name>
    <name type="common">Swimming crab</name>
    <name type="synonym">Neptunus trituberculatus</name>
    <dbReference type="NCBI Taxonomy" id="210409"/>
    <lineage>
        <taxon>Eukaryota</taxon>
        <taxon>Metazoa</taxon>
        <taxon>Ecdysozoa</taxon>
        <taxon>Arthropoda</taxon>
        <taxon>Crustacea</taxon>
        <taxon>Multicrustacea</taxon>
        <taxon>Malacostraca</taxon>
        <taxon>Eumalacostraca</taxon>
        <taxon>Eucarida</taxon>
        <taxon>Decapoda</taxon>
        <taxon>Pleocyemata</taxon>
        <taxon>Brachyura</taxon>
        <taxon>Eubrachyura</taxon>
        <taxon>Portunoidea</taxon>
        <taxon>Portunidae</taxon>
        <taxon>Portuninae</taxon>
        <taxon>Portunus</taxon>
    </lineage>
</organism>
<dbReference type="EMBL" id="VSRR010060861">
    <property type="protein sequence ID" value="MPC82828.1"/>
    <property type="molecule type" value="Genomic_DNA"/>
</dbReference>
<keyword evidence="4" id="KW-1185">Reference proteome</keyword>
<evidence type="ECO:0000313" key="4">
    <source>
        <dbReference type="Proteomes" id="UP000324222"/>
    </source>
</evidence>
<proteinExistence type="predicted"/>
<name>A0A5B7IPW7_PORTR</name>
<dbReference type="GO" id="GO:0003676">
    <property type="term" value="F:nucleic acid binding"/>
    <property type="evidence" value="ECO:0007669"/>
    <property type="project" value="InterPro"/>
</dbReference>
<reference evidence="3 4" key="1">
    <citation type="submission" date="2019-05" db="EMBL/GenBank/DDBJ databases">
        <title>Another draft genome of Portunus trituberculatus and its Hox gene families provides insights of decapod evolution.</title>
        <authorList>
            <person name="Jeong J.-H."/>
            <person name="Song I."/>
            <person name="Kim S."/>
            <person name="Choi T."/>
            <person name="Kim D."/>
            <person name="Ryu S."/>
            <person name="Kim W."/>
        </authorList>
    </citation>
    <scope>NUCLEOTIDE SEQUENCE [LARGE SCALE GENOMIC DNA]</scope>
    <source>
        <tissue evidence="3">Muscle</tissue>
    </source>
</reference>
<dbReference type="SUPFAM" id="SSF57756">
    <property type="entry name" value="Retrovirus zinc finger-like domains"/>
    <property type="match status" value="1"/>
</dbReference>
<keyword evidence="1" id="KW-0479">Metal-binding</keyword>
<dbReference type="AlphaFoldDB" id="A0A5B7IPW7"/>
<evidence type="ECO:0000256" key="1">
    <source>
        <dbReference type="PROSITE-ProRule" id="PRU00047"/>
    </source>
</evidence>
<dbReference type="InterPro" id="IPR001878">
    <property type="entry name" value="Znf_CCHC"/>
</dbReference>
<dbReference type="PROSITE" id="PS50158">
    <property type="entry name" value="ZF_CCHC"/>
    <property type="match status" value="1"/>
</dbReference>
<feature type="domain" description="CCHC-type" evidence="2">
    <location>
        <begin position="7"/>
        <end position="22"/>
    </location>
</feature>
<dbReference type="Proteomes" id="UP000324222">
    <property type="component" value="Unassembled WGS sequence"/>
</dbReference>
<evidence type="ECO:0000313" key="3">
    <source>
        <dbReference type="EMBL" id="MPC82828.1"/>
    </source>
</evidence>
<keyword evidence="1" id="KW-0863">Zinc-finger</keyword>